<keyword evidence="8" id="KW-0408">Iron</keyword>
<dbReference type="Pfam" id="PF06733">
    <property type="entry name" value="DEAD_2"/>
    <property type="match status" value="1"/>
</dbReference>
<dbReference type="InterPro" id="IPR014013">
    <property type="entry name" value="Helic_SF1/SF2_ATP-bd_DinG/Rad3"/>
</dbReference>
<keyword evidence="10" id="KW-0238">DNA-binding</keyword>
<reference evidence="16 17" key="1">
    <citation type="submission" date="2012-10" db="EMBL/GenBank/DDBJ databases">
        <title>Genome sequence of Variovorax paradoxus B4.</title>
        <authorList>
            <person name="Schuldes J."/>
            <person name="Brandt U."/>
            <person name="Hiessl S."/>
            <person name="Wuebbeler J.H."/>
            <person name="Thuermer A."/>
            <person name="Steinbuechel A."/>
            <person name="Daniel R."/>
        </authorList>
    </citation>
    <scope>NUCLEOTIDE SEQUENCE [LARGE SCALE GENOMIC DNA]</scope>
    <source>
        <strain evidence="16 17">B4</strain>
    </source>
</reference>
<evidence type="ECO:0000256" key="6">
    <source>
        <dbReference type="ARBA" id="ARBA00022806"/>
    </source>
</evidence>
<gene>
    <name evidence="16" type="ORF">VAPA_1c27470</name>
</gene>
<evidence type="ECO:0000256" key="9">
    <source>
        <dbReference type="ARBA" id="ARBA00023014"/>
    </source>
</evidence>
<dbReference type="PANTHER" id="PTHR11472:SF34">
    <property type="entry name" value="REGULATOR OF TELOMERE ELONGATION HELICASE 1"/>
    <property type="match status" value="1"/>
</dbReference>
<dbReference type="GO" id="GO:0003677">
    <property type="term" value="F:DNA binding"/>
    <property type="evidence" value="ECO:0007669"/>
    <property type="project" value="UniProtKB-KW"/>
</dbReference>
<dbReference type="PROSITE" id="PS51193">
    <property type="entry name" value="HELICASE_ATP_BIND_2"/>
    <property type="match status" value="1"/>
</dbReference>
<keyword evidence="1" id="KW-0004">4Fe-4S</keyword>
<dbReference type="InterPro" id="IPR006555">
    <property type="entry name" value="ATP-dep_Helicase_C"/>
</dbReference>
<keyword evidence="2" id="KW-0479">Metal-binding</keyword>
<name>T1XBZ6_VARPD</name>
<dbReference type="GO" id="GO:0005524">
    <property type="term" value="F:ATP binding"/>
    <property type="evidence" value="ECO:0007669"/>
    <property type="project" value="UniProtKB-KW"/>
</dbReference>
<dbReference type="SMART" id="SM00488">
    <property type="entry name" value="DEXDc2"/>
    <property type="match status" value="1"/>
</dbReference>
<evidence type="ECO:0000256" key="1">
    <source>
        <dbReference type="ARBA" id="ARBA00022485"/>
    </source>
</evidence>
<evidence type="ECO:0000256" key="5">
    <source>
        <dbReference type="ARBA" id="ARBA00022801"/>
    </source>
</evidence>
<feature type="domain" description="Helicase ATP-binding" evidence="15">
    <location>
        <begin position="194"/>
        <end position="442"/>
    </location>
</feature>
<keyword evidence="3" id="KW-0547">Nucleotide-binding</keyword>
<keyword evidence="12" id="KW-0413">Isomerase</keyword>
<dbReference type="GO" id="GO:0016818">
    <property type="term" value="F:hydrolase activity, acting on acid anhydrides, in phosphorus-containing anhydrides"/>
    <property type="evidence" value="ECO:0007669"/>
    <property type="project" value="InterPro"/>
</dbReference>
<accession>T1XBZ6</accession>
<dbReference type="SUPFAM" id="SSF52540">
    <property type="entry name" value="P-loop containing nucleoside triphosphate hydrolases"/>
    <property type="match status" value="2"/>
</dbReference>
<sequence>MFYTALAVTTDPSTQPPAEASDARTVSVKALCAFGAKAGDLDLRFVPAPSALEGMAGHALVQGRRGDAYESEVPLVSQCGALKVRGRADGHDPREPRVEEIKTFRGDFDAIRGNHRALHWAQARCYGWMLCEMLGYEHITVALVYLDLGTGEETVLEEQHTRAALQAHFELLCERYSAWAQSEAAHHAVLGHALGRLEFPHGSFRAGQRELAEAVYRAAVNGRCLMAQAPTGIGKTLATIFPLLKARAAQKIDKIFFLTAKTSGRAVALDAFGVLGKDCAQVRVLELTAREKVCEYPDRACNGDACPLAKGFYDRLPAAREEAAQAAGLDRQALRRIALAHTVCPYFLAQEMAHWCDVIVGDYNYYFDGSAFLYATMKDAEWRAAVLVDEAHNLLERARGMYTARLDGLALEEAHRVAPASVRGALGRLYREWDTVQQAQAEPYDTADAIPERFARTLQAANTAMGEYFAATPDAAQGPLQRFFFDALQFARLADAFDDHSVFERTLGPAHDQQQRSLAIRNLVPAPFLEPRFADAASVTCFSGTLSPFEFYRDALGLPPQTMLLDVASPFRSQQLSVEVAMHVSTRFRDRAESLRSVAEIIGTQFERMPGNYLAFFSSFDYLEKACAAFLARYPSVPVWGQTRGMAEAERHGFLARFEEGGRGIGFAVLGGAFGEGIDLPGSRLIGAFVASLGLPQHNALNEITRERMQARFGKGYEYTYLYPGLQKVVQAAGRVIRTEQDSGVLHLLDDRFARAEIRQLLPPWWELRLGGPVHAGEGENLDALR</sequence>
<keyword evidence="7" id="KW-0067">ATP-binding</keyword>
<feature type="region of interest" description="Disordered" evidence="14">
    <location>
        <begin position="1"/>
        <end position="21"/>
    </location>
</feature>
<organism evidence="16 17">
    <name type="scientific">Variovorax paradoxus B4</name>
    <dbReference type="NCBI Taxonomy" id="1246301"/>
    <lineage>
        <taxon>Bacteria</taxon>
        <taxon>Pseudomonadati</taxon>
        <taxon>Pseudomonadota</taxon>
        <taxon>Betaproteobacteria</taxon>
        <taxon>Burkholderiales</taxon>
        <taxon>Comamonadaceae</taxon>
        <taxon>Variovorax</taxon>
    </lineage>
</organism>
<keyword evidence="11" id="KW-0234">DNA repair</keyword>
<dbReference type="InterPro" id="IPR010614">
    <property type="entry name" value="RAD3-like_helicase_DEAD"/>
</dbReference>
<dbReference type="InterPro" id="IPR011604">
    <property type="entry name" value="PDDEXK-like_dom_sf"/>
</dbReference>
<dbReference type="Gene3D" id="1.10.275.30">
    <property type="match status" value="1"/>
</dbReference>
<dbReference type="InterPro" id="IPR027417">
    <property type="entry name" value="P-loop_NTPase"/>
</dbReference>
<comment type="similarity">
    <text evidence="13">Belongs to the helicase family. DinG subfamily.</text>
</comment>
<keyword evidence="6 16" id="KW-0347">Helicase</keyword>
<evidence type="ECO:0000256" key="12">
    <source>
        <dbReference type="ARBA" id="ARBA00023235"/>
    </source>
</evidence>
<dbReference type="InterPro" id="IPR006554">
    <property type="entry name" value="Helicase-like_DEXD_c2"/>
</dbReference>
<evidence type="ECO:0000256" key="3">
    <source>
        <dbReference type="ARBA" id="ARBA00022741"/>
    </source>
</evidence>
<dbReference type="GO" id="GO:0051539">
    <property type="term" value="F:4 iron, 4 sulfur cluster binding"/>
    <property type="evidence" value="ECO:0007669"/>
    <property type="project" value="UniProtKB-KW"/>
</dbReference>
<dbReference type="Gene3D" id="3.40.50.300">
    <property type="entry name" value="P-loop containing nucleotide triphosphate hydrolases"/>
    <property type="match status" value="2"/>
</dbReference>
<dbReference type="Gene3D" id="3.90.320.10">
    <property type="match status" value="1"/>
</dbReference>
<evidence type="ECO:0000256" key="14">
    <source>
        <dbReference type="SAM" id="MobiDB-lite"/>
    </source>
</evidence>
<evidence type="ECO:0000313" key="17">
    <source>
        <dbReference type="Proteomes" id="UP000016223"/>
    </source>
</evidence>
<dbReference type="PANTHER" id="PTHR11472">
    <property type="entry name" value="DNA REPAIR DEAD HELICASE RAD3/XP-D SUBFAMILY MEMBER"/>
    <property type="match status" value="1"/>
</dbReference>
<evidence type="ECO:0000256" key="10">
    <source>
        <dbReference type="ARBA" id="ARBA00023125"/>
    </source>
</evidence>
<dbReference type="GO" id="GO:0006281">
    <property type="term" value="P:DNA repair"/>
    <property type="evidence" value="ECO:0007669"/>
    <property type="project" value="UniProtKB-KW"/>
</dbReference>
<dbReference type="Pfam" id="PF13307">
    <property type="entry name" value="Helicase_C_2"/>
    <property type="match status" value="1"/>
</dbReference>
<dbReference type="AlphaFoldDB" id="T1XBZ6"/>
<evidence type="ECO:0000256" key="13">
    <source>
        <dbReference type="ARBA" id="ARBA00038058"/>
    </source>
</evidence>
<dbReference type="KEGG" id="vpd:VAPA_1c27470"/>
<dbReference type="HOGENOM" id="CLU_006515_7_0_4"/>
<dbReference type="GO" id="GO:0046872">
    <property type="term" value="F:metal ion binding"/>
    <property type="evidence" value="ECO:0007669"/>
    <property type="project" value="UniProtKB-KW"/>
</dbReference>
<evidence type="ECO:0000256" key="4">
    <source>
        <dbReference type="ARBA" id="ARBA00022763"/>
    </source>
</evidence>
<dbReference type="InterPro" id="IPR045028">
    <property type="entry name" value="DinG/Rad3-like"/>
</dbReference>
<keyword evidence="5" id="KW-0378">Hydrolase</keyword>
<protein>
    <submittedName>
        <fullName evidence="16">Putative helicase</fullName>
    </submittedName>
</protein>
<evidence type="ECO:0000256" key="11">
    <source>
        <dbReference type="ARBA" id="ARBA00023204"/>
    </source>
</evidence>
<dbReference type="SMART" id="SM00491">
    <property type="entry name" value="HELICc2"/>
    <property type="match status" value="1"/>
</dbReference>
<dbReference type="Proteomes" id="UP000016223">
    <property type="component" value="Chromosome 1"/>
</dbReference>
<evidence type="ECO:0000256" key="7">
    <source>
        <dbReference type="ARBA" id="ARBA00022840"/>
    </source>
</evidence>
<keyword evidence="4" id="KW-0227">DNA damage</keyword>
<proteinExistence type="inferred from homology"/>
<evidence type="ECO:0000259" key="15">
    <source>
        <dbReference type="PROSITE" id="PS51193"/>
    </source>
</evidence>
<dbReference type="PATRIC" id="fig|1246301.3.peg.2781"/>
<dbReference type="EMBL" id="CP003911">
    <property type="protein sequence ID" value="AGU49844.1"/>
    <property type="molecule type" value="Genomic_DNA"/>
</dbReference>
<keyword evidence="9" id="KW-0411">Iron-sulfur</keyword>
<evidence type="ECO:0000313" key="16">
    <source>
        <dbReference type="EMBL" id="AGU49844.1"/>
    </source>
</evidence>
<evidence type="ECO:0000256" key="8">
    <source>
        <dbReference type="ARBA" id="ARBA00023004"/>
    </source>
</evidence>
<evidence type="ECO:0000256" key="2">
    <source>
        <dbReference type="ARBA" id="ARBA00022723"/>
    </source>
</evidence>
<dbReference type="GO" id="GO:0003678">
    <property type="term" value="F:DNA helicase activity"/>
    <property type="evidence" value="ECO:0007669"/>
    <property type="project" value="InterPro"/>
</dbReference>